<evidence type="ECO:0000256" key="5">
    <source>
        <dbReference type="SAM" id="MobiDB-lite"/>
    </source>
</evidence>
<feature type="domain" description="HTH tetR-type" evidence="6">
    <location>
        <begin position="32"/>
        <end position="92"/>
    </location>
</feature>
<dbReference type="Proteomes" id="UP000309984">
    <property type="component" value="Unassembled WGS sequence"/>
</dbReference>
<evidence type="ECO:0000256" key="3">
    <source>
        <dbReference type="ARBA" id="ARBA00023163"/>
    </source>
</evidence>
<keyword evidence="3" id="KW-0804">Transcription</keyword>
<dbReference type="GO" id="GO:0003700">
    <property type="term" value="F:DNA-binding transcription factor activity"/>
    <property type="evidence" value="ECO:0007669"/>
    <property type="project" value="TreeGrafter"/>
</dbReference>
<dbReference type="InterPro" id="IPR001647">
    <property type="entry name" value="HTH_TetR"/>
</dbReference>
<dbReference type="AlphaFoldDB" id="A0AA94UB52"/>
<dbReference type="Pfam" id="PF00440">
    <property type="entry name" value="TetR_N"/>
    <property type="match status" value="1"/>
</dbReference>
<evidence type="ECO:0000313" key="8">
    <source>
        <dbReference type="Proteomes" id="UP000309984"/>
    </source>
</evidence>
<dbReference type="InterPro" id="IPR050109">
    <property type="entry name" value="HTH-type_TetR-like_transc_reg"/>
</dbReference>
<keyword evidence="1" id="KW-0805">Transcription regulation</keyword>
<dbReference type="GO" id="GO:0000976">
    <property type="term" value="F:transcription cis-regulatory region binding"/>
    <property type="evidence" value="ECO:0007669"/>
    <property type="project" value="TreeGrafter"/>
</dbReference>
<proteinExistence type="predicted"/>
<dbReference type="SUPFAM" id="SSF46689">
    <property type="entry name" value="Homeodomain-like"/>
    <property type="match status" value="1"/>
</dbReference>
<dbReference type="Gene3D" id="1.10.357.10">
    <property type="entry name" value="Tetracycline Repressor, domain 2"/>
    <property type="match status" value="1"/>
</dbReference>
<evidence type="ECO:0000259" key="6">
    <source>
        <dbReference type="PROSITE" id="PS50977"/>
    </source>
</evidence>
<reference evidence="7 8" key="1">
    <citation type="submission" date="2018-01" db="EMBL/GenBank/DDBJ databases">
        <title>Comparative genomics of Mycobacterium mucogenicum and Mycobacterium neoaurum clade members emphasizing tRNA and non-coding RNA.</title>
        <authorList>
            <person name="Behra P.R.K."/>
            <person name="Pettersson B.M.F."/>
            <person name="Das S."/>
            <person name="Dasgupta S."/>
            <person name="Kirsebom L.A."/>
        </authorList>
    </citation>
    <scope>NUCLEOTIDE SEQUENCE [LARGE SCALE GENOMIC DNA]</scope>
    <source>
        <strain evidence="7 8">DSM 45104</strain>
    </source>
</reference>
<comment type="caution">
    <text evidence="7">The sequence shown here is derived from an EMBL/GenBank/DDBJ whole genome shotgun (WGS) entry which is preliminary data.</text>
</comment>
<gene>
    <name evidence="7" type="ORF">C1S79_27340</name>
</gene>
<evidence type="ECO:0000256" key="1">
    <source>
        <dbReference type="ARBA" id="ARBA00023015"/>
    </source>
</evidence>
<dbReference type="PROSITE" id="PS50977">
    <property type="entry name" value="HTH_TETR_2"/>
    <property type="match status" value="1"/>
</dbReference>
<protein>
    <submittedName>
        <fullName evidence="7">TetR/AcrR family transcriptional regulator</fullName>
    </submittedName>
</protein>
<dbReference type="PRINTS" id="PR00455">
    <property type="entry name" value="HTHTETR"/>
</dbReference>
<evidence type="ECO:0000256" key="4">
    <source>
        <dbReference type="PROSITE-ProRule" id="PRU00335"/>
    </source>
</evidence>
<dbReference type="InterPro" id="IPR009057">
    <property type="entry name" value="Homeodomain-like_sf"/>
</dbReference>
<sequence length="219" mass="24619">MDKCQGASVVVGNIRRMPKGARQPSGETAKPDDARDRILTAAESCITRYGLRKTTMEDIASEVGLSRPSVYRYFSDRDDLIIELMLLRSRAIRDRAHKLMARKTTLADQIVEGLLYAADQARVDPVMRYLIDAEATSLSQRLLISRTTETIASEFWDPFLDPAYVNGTLSRQISRPDVYLWLSSVGLMLMRGLNETNDPNRYRSILRNFVAPAFAAAKG</sequence>
<dbReference type="EMBL" id="POTM01000065">
    <property type="protein sequence ID" value="TLH59483.1"/>
    <property type="molecule type" value="Genomic_DNA"/>
</dbReference>
<dbReference type="PANTHER" id="PTHR30055">
    <property type="entry name" value="HTH-TYPE TRANSCRIPTIONAL REGULATOR RUTR"/>
    <property type="match status" value="1"/>
</dbReference>
<evidence type="ECO:0000313" key="7">
    <source>
        <dbReference type="EMBL" id="TLH59483.1"/>
    </source>
</evidence>
<name>A0AA94UB52_9MYCO</name>
<feature type="DNA-binding region" description="H-T-H motif" evidence="4">
    <location>
        <begin position="55"/>
        <end position="74"/>
    </location>
</feature>
<dbReference type="PANTHER" id="PTHR30055:SF234">
    <property type="entry name" value="HTH-TYPE TRANSCRIPTIONAL REGULATOR BETI"/>
    <property type="match status" value="1"/>
</dbReference>
<accession>A0AA94UB52</accession>
<feature type="region of interest" description="Disordered" evidence="5">
    <location>
        <begin position="13"/>
        <end position="33"/>
    </location>
</feature>
<evidence type="ECO:0000256" key="2">
    <source>
        <dbReference type="ARBA" id="ARBA00023125"/>
    </source>
</evidence>
<keyword evidence="2 4" id="KW-0238">DNA-binding</keyword>
<organism evidence="7 8">
    <name type="scientific">Mycolicibacterium phocaicum</name>
    <dbReference type="NCBI Taxonomy" id="319706"/>
    <lineage>
        <taxon>Bacteria</taxon>
        <taxon>Bacillati</taxon>
        <taxon>Actinomycetota</taxon>
        <taxon>Actinomycetes</taxon>
        <taxon>Mycobacteriales</taxon>
        <taxon>Mycobacteriaceae</taxon>
        <taxon>Mycolicibacterium</taxon>
    </lineage>
</organism>
<keyword evidence="8" id="KW-1185">Reference proteome</keyword>